<dbReference type="EMBL" id="JABJNZ010000039">
    <property type="protein sequence ID" value="MBT4870500.1"/>
    <property type="molecule type" value="Genomic_DNA"/>
</dbReference>
<dbReference type="AlphaFoldDB" id="A0A8T5GFA0"/>
<protein>
    <recommendedName>
        <fullName evidence="2">UPF0251 protein HON47_02920</fullName>
    </recommendedName>
</protein>
<comment type="caution">
    <text evidence="3">The sequence shown here is derived from an EMBL/GenBank/DDBJ whole genome shotgun (WGS) entry which is preliminary data.</text>
</comment>
<dbReference type="InterPro" id="IPR002852">
    <property type="entry name" value="UPF0251"/>
</dbReference>
<evidence type="ECO:0000256" key="2">
    <source>
        <dbReference type="HAMAP-Rule" id="MF_00674"/>
    </source>
</evidence>
<evidence type="ECO:0000313" key="3">
    <source>
        <dbReference type="EMBL" id="MBT4870500.1"/>
    </source>
</evidence>
<gene>
    <name evidence="3" type="ORF">HON47_02920</name>
</gene>
<comment type="similarity">
    <text evidence="1 2">Belongs to the UPF0251 family.</text>
</comment>
<evidence type="ECO:0000256" key="1">
    <source>
        <dbReference type="ARBA" id="ARBA00009350"/>
    </source>
</evidence>
<dbReference type="Proteomes" id="UP000722459">
    <property type="component" value="Unassembled WGS sequence"/>
</dbReference>
<proteinExistence type="inferred from homology"/>
<dbReference type="PANTHER" id="PTHR37478">
    <property type="match status" value="1"/>
</dbReference>
<dbReference type="HAMAP" id="MF_00674">
    <property type="entry name" value="UPF0251"/>
    <property type="match status" value="1"/>
</dbReference>
<sequence length="171" mass="18841">MPRPILPRKISYKSDITYFKPAGVPLKNLEEVVLTHEEIEALRLKDVEGLEQSKCANEMGISQPTFFRVIKSARRKVSDAVVNGKAIRIEGGNFDFKMQKFRKGEDIMPRGDGTGPAWQSGQGMGRNQGIAAGPEGKCVCIKCGTEVLHARGTPCTEMKCPKCGAQMTRKE</sequence>
<organism evidence="3 4">
    <name type="scientific">Candidatus Iainarchaeum sp</name>
    <dbReference type="NCBI Taxonomy" id="3101447"/>
    <lineage>
        <taxon>Archaea</taxon>
        <taxon>Candidatus Iainarchaeota</taxon>
        <taxon>Candidatus Iainarchaeia</taxon>
        <taxon>Candidatus Iainarchaeales</taxon>
        <taxon>Candidatus Iainarchaeaceae</taxon>
        <taxon>Candidatus Iainarchaeum</taxon>
    </lineage>
</organism>
<name>A0A8T5GFA0_9ARCH</name>
<evidence type="ECO:0000313" key="4">
    <source>
        <dbReference type="Proteomes" id="UP000722459"/>
    </source>
</evidence>
<dbReference type="Pfam" id="PF02001">
    <property type="entry name" value="DUF134"/>
    <property type="match status" value="1"/>
</dbReference>
<reference evidence="3" key="1">
    <citation type="journal article" date="2021" name="ISME J.">
        <title>Mercury methylation by metabolically versatile and cosmopolitan marine bacteria.</title>
        <authorList>
            <person name="Lin H."/>
            <person name="Ascher D.B."/>
            <person name="Myung Y."/>
            <person name="Lamborg C.H."/>
            <person name="Hallam S.J."/>
            <person name="Gionfriddo C.M."/>
            <person name="Holt K.E."/>
            <person name="Moreau J.W."/>
        </authorList>
    </citation>
    <scope>NUCLEOTIDE SEQUENCE</scope>
    <source>
        <strain evidence="3">SI075_bin30</strain>
    </source>
</reference>
<dbReference type="PANTHER" id="PTHR37478:SF2">
    <property type="entry name" value="UPF0251 PROTEIN TK0562"/>
    <property type="match status" value="1"/>
</dbReference>
<accession>A0A8T5GFA0</accession>